<comment type="caution">
    <text evidence="10">The sequence shown here is derived from an EMBL/GenBank/DDBJ whole genome shotgun (WGS) entry which is preliminary data.</text>
</comment>
<evidence type="ECO:0000256" key="5">
    <source>
        <dbReference type="RuleBase" id="RU000586"/>
    </source>
</evidence>
<dbReference type="PIRSF" id="PIRSF015892">
    <property type="entry name" value="N-myristl_transf"/>
    <property type="match status" value="1"/>
</dbReference>
<feature type="domain" description="Glycylpeptide N-tetradecanoyltransferase N-terminal" evidence="7">
    <location>
        <begin position="43"/>
        <end position="194"/>
    </location>
</feature>
<dbReference type="InterPro" id="IPR016181">
    <property type="entry name" value="Acyl_CoA_acyltransferase"/>
</dbReference>
<proteinExistence type="inferred from homology"/>
<dbReference type="PANTHER" id="PTHR11377:SF5">
    <property type="entry name" value="GLYCYLPEPTIDE N-TETRADECANOYLTRANSFERASE"/>
    <property type="match status" value="1"/>
</dbReference>
<evidence type="ECO:0000313" key="10">
    <source>
        <dbReference type="EMBL" id="KAG0493881.1"/>
    </source>
</evidence>
<sequence length="402" mass="45321">MRINSSETTMPCTRHSFWETQPVLQYDEAGHPTFPEGPIFAPIPLSDVKQDSYNLPSQYEWSTIDIDDDATLANLHTFLSAHFDESPCALTFTYSAAFLRWLLRAPGHISSLHVAVRAKNSKNLVGFIAGVPISLRIKSATLRVAVANLLCIHQKLRHKRLAPVLIKELVRRAQLQGIWQGAYATYRDLPTPFCSSEWGERLLNPKKLVDLAYIEMNDRITTQLAVKMCRLPPAPETMGFRKMEPSDAAAVTRLLQEHLKRFGVAPLVDEHFVEHFLVPKEGVVDGYVVENPETKEVTDFCSFVIHTKAIEGKSRYSVLKFAILFYYAAFGTPVCKLIKDVLVVAKMGGFDIVRAHGVMGNDAFLHKLLFRALPDANPVNYYLYNYRLRLALEPHGLGLLLL</sequence>
<comment type="similarity">
    <text evidence="1 6">Belongs to the NMT family.</text>
</comment>
<gene>
    <name evidence="10" type="ORF">HPP92_004875</name>
    <name evidence="9" type="ORF">HPP92_005230</name>
</gene>
<dbReference type="InterPro" id="IPR000903">
    <property type="entry name" value="NMT"/>
</dbReference>
<dbReference type="EC" id="2.3.1.97" evidence="2 5"/>
<keyword evidence="11" id="KW-1185">Reference proteome</keyword>
<dbReference type="EMBL" id="JADCNL010000002">
    <property type="protein sequence ID" value="KAG0491832.1"/>
    <property type="molecule type" value="Genomic_DNA"/>
</dbReference>
<comment type="catalytic activity">
    <reaction evidence="5">
        <text>N-terminal glycyl-[protein] + tetradecanoyl-CoA = N-tetradecanoylglycyl-[protein] + CoA + H(+)</text>
        <dbReference type="Rhea" id="RHEA:15521"/>
        <dbReference type="Rhea" id="RHEA-COMP:12666"/>
        <dbReference type="Rhea" id="RHEA-COMP:12667"/>
        <dbReference type="ChEBI" id="CHEBI:15378"/>
        <dbReference type="ChEBI" id="CHEBI:57287"/>
        <dbReference type="ChEBI" id="CHEBI:57385"/>
        <dbReference type="ChEBI" id="CHEBI:64723"/>
        <dbReference type="ChEBI" id="CHEBI:133050"/>
        <dbReference type="EC" id="2.3.1.97"/>
    </reaction>
</comment>
<evidence type="ECO:0000259" key="8">
    <source>
        <dbReference type="Pfam" id="PF02799"/>
    </source>
</evidence>
<evidence type="ECO:0000313" key="12">
    <source>
        <dbReference type="Proteomes" id="UP000639772"/>
    </source>
</evidence>
<dbReference type="InterPro" id="IPR022677">
    <property type="entry name" value="NMT_C"/>
</dbReference>
<comment type="function">
    <text evidence="5">Adds a myristoyl group to the N-terminal glycine residue of certain cellular proteins.</text>
</comment>
<evidence type="ECO:0000256" key="2">
    <source>
        <dbReference type="ARBA" id="ARBA00012923"/>
    </source>
</evidence>
<accession>A0A835RKN1</accession>
<dbReference type="InterPro" id="IPR022676">
    <property type="entry name" value="NMT_N"/>
</dbReference>
<evidence type="ECO:0000256" key="4">
    <source>
        <dbReference type="ARBA" id="ARBA00023315"/>
    </source>
</evidence>
<feature type="domain" description="Glycylpeptide N-tetradecanoyltransferase C-terminal" evidence="8">
    <location>
        <begin position="212"/>
        <end position="389"/>
    </location>
</feature>
<organism evidence="10 12">
    <name type="scientific">Vanilla planifolia</name>
    <name type="common">Vanilla</name>
    <dbReference type="NCBI Taxonomy" id="51239"/>
    <lineage>
        <taxon>Eukaryota</taxon>
        <taxon>Viridiplantae</taxon>
        <taxon>Streptophyta</taxon>
        <taxon>Embryophyta</taxon>
        <taxon>Tracheophyta</taxon>
        <taxon>Spermatophyta</taxon>
        <taxon>Magnoliopsida</taxon>
        <taxon>Liliopsida</taxon>
        <taxon>Asparagales</taxon>
        <taxon>Orchidaceae</taxon>
        <taxon>Vanilloideae</taxon>
        <taxon>Vanilleae</taxon>
        <taxon>Vanilla</taxon>
    </lineage>
</organism>
<dbReference type="Proteomes" id="UP000639772">
    <property type="component" value="Unassembled WGS sequence"/>
</dbReference>
<keyword evidence="3 5" id="KW-0808">Transferase</keyword>
<evidence type="ECO:0000256" key="3">
    <source>
        <dbReference type="ARBA" id="ARBA00022679"/>
    </source>
</evidence>
<reference evidence="11 12" key="1">
    <citation type="journal article" date="2020" name="Nat. Food">
        <title>A phased Vanilla planifolia genome enables genetic improvement of flavour and production.</title>
        <authorList>
            <person name="Hasing T."/>
            <person name="Tang H."/>
            <person name="Brym M."/>
            <person name="Khazi F."/>
            <person name="Huang T."/>
            <person name="Chambers A.H."/>
        </authorList>
    </citation>
    <scope>NUCLEOTIDE SEQUENCE [LARGE SCALE GENOMIC DNA]</scope>
    <source>
        <tissue evidence="10">Leaf</tissue>
    </source>
</reference>
<dbReference type="OrthoDB" id="737412at2759"/>
<evidence type="ECO:0000256" key="1">
    <source>
        <dbReference type="ARBA" id="ARBA00009469"/>
    </source>
</evidence>
<dbReference type="Proteomes" id="UP000636800">
    <property type="component" value="Chromosome 2"/>
</dbReference>
<dbReference type="GO" id="GO:0004379">
    <property type="term" value="F:glycylpeptide N-tetradecanoyltransferase activity"/>
    <property type="evidence" value="ECO:0007669"/>
    <property type="project" value="UniProtKB-EC"/>
</dbReference>
<evidence type="ECO:0000256" key="6">
    <source>
        <dbReference type="RuleBase" id="RU004178"/>
    </source>
</evidence>
<protein>
    <recommendedName>
        <fullName evidence="2 5">Glycylpeptide N-tetradecanoyltransferase</fullName>
        <ecNumber evidence="2 5">2.3.1.97</ecNumber>
    </recommendedName>
</protein>
<evidence type="ECO:0000259" key="7">
    <source>
        <dbReference type="Pfam" id="PF01233"/>
    </source>
</evidence>
<dbReference type="SUPFAM" id="SSF55729">
    <property type="entry name" value="Acyl-CoA N-acyltransferases (Nat)"/>
    <property type="match status" value="2"/>
</dbReference>
<evidence type="ECO:0000313" key="9">
    <source>
        <dbReference type="EMBL" id="KAG0491832.1"/>
    </source>
</evidence>
<keyword evidence="4 5" id="KW-0012">Acyltransferase</keyword>
<dbReference type="Gene3D" id="3.40.630.170">
    <property type="match status" value="1"/>
</dbReference>
<name>A0A835RKN1_VANPL</name>
<dbReference type="GO" id="GO:0005737">
    <property type="term" value="C:cytoplasm"/>
    <property type="evidence" value="ECO:0007669"/>
    <property type="project" value="TreeGrafter"/>
</dbReference>
<dbReference type="AlphaFoldDB" id="A0A835RKN1"/>
<dbReference type="Pfam" id="PF02799">
    <property type="entry name" value="NMT_C"/>
    <property type="match status" value="1"/>
</dbReference>
<dbReference type="EMBL" id="JADCNM010000002">
    <property type="protein sequence ID" value="KAG0493881.1"/>
    <property type="molecule type" value="Genomic_DNA"/>
</dbReference>
<dbReference type="PANTHER" id="PTHR11377">
    <property type="entry name" value="N-MYRISTOYL TRANSFERASE"/>
    <property type="match status" value="1"/>
</dbReference>
<dbReference type="Pfam" id="PF01233">
    <property type="entry name" value="NMT"/>
    <property type="match status" value="1"/>
</dbReference>
<evidence type="ECO:0000313" key="11">
    <source>
        <dbReference type="Proteomes" id="UP000636800"/>
    </source>
</evidence>